<dbReference type="Gene3D" id="2.60.40.1890">
    <property type="entry name" value="PCu(A)C copper chaperone"/>
    <property type="match status" value="1"/>
</dbReference>
<evidence type="ECO:0000313" key="2">
    <source>
        <dbReference type="EMBL" id="REF86171.1"/>
    </source>
</evidence>
<accession>A0A3D9YWU6</accession>
<dbReference type="EMBL" id="QUMO01000003">
    <property type="protein sequence ID" value="REF86171.1"/>
    <property type="molecule type" value="Genomic_DNA"/>
</dbReference>
<name>A0A3D9YWU6_9HYPH</name>
<reference evidence="2 3" key="1">
    <citation type="submission" date="2018-08" db="EMBL/GenBank/DDBJ databases">
        <title>Genomic Encyclopedia of Type Strains, Phase IV (KMG-IV): sequencing the most valuable type-strain genomes for metagenomic binning, comparative biology and taxonomic classification.</title>
        <authorList>
            <person name="Goeker M."/>
        </authorList>
    </citation>
    <scope>NUCLEOTIDE SEQUENCE [LARGE SCALE GENOMIC DNA]</scope>
    <source>
        <strain evidence="2 3">BW863</strain>
    </source>
</reference>
<dbReference type="Pfam" id="PF04314">
    <property type="entry name" value="PCuAC"/>
    <property type="match status" value="1"/>
</dbReference>
<feature type="chain" id="PRO_5017641629" description="Copper(I)-binding protein" evidence="1">
    <location>
        <begin position="26"/>
        <end position="162"/>
    </location>
</feature>
<dbReference type="RefSeq" id="WP_165204263.1">
    <property type="nucleotide sequence ID" value="NZ_CP025086.1"/>
</dbReference>
<comment type="caution">
    <text evidence="2">The sequence shown here is derived from an EMBL/GenBank/DDBJ whole genome shotgun (WGS) entry which is preliminary data.</text>
</comment>
<dbReference type="PANTHER" id="PTHR36302:SF1">
    <property type="entry name" value="COPPER CHAPERONE PCU(A)C"/>
    <property type="match status" value="1"/>
</dbReference>
<dbReference type="InterPro" id="IPR058248">
    <property type="entry name" value="Lxx211020-like"/>
</dbReference>
<dbReference type="InterPro" id="IPR036182">
    <property type="entry name" value="PCuAC_sf"/>
</dbReference>
<dbReference type="InterPro" id="IPR007410">
    <property type="entry name" value="LpqE-like"/>
</dbReference>
<dbReference type="Proteomes" id="UP000256900">
    <property type="component" value="Unassembled WGS sequence"/>
</dbReference>
<protein>
    <recommendedName>
        <fullName evidence="4">Copper(I)-binding protein</fullName>
    </recommendedName>
</protein>
<sequence length="162" mass="16866">MKISLAGSALLALFTATLVLPKAVAAEDSPNVSIGTLFIEGAFTRPTVPGAKNAAGYLSIINEGSVPDRLISVNSDISDKSELHETKTVNGAQRTEVLENGIEIPAGATVNLSPGGDHAAFLNIHHPVKDGDIIHATLGFENAGQIDIGFHTEQGLSKDTDQ</sequence>
<dbReference type="SUPFAM" id="SSF110087">
    <property type="entry name" value="DR1885-like metal-binding protein"/>
    <property type="match status" value="1"/>
</dbReference>
<feature type="signal peptide" evidence="1">
    <location>
        <begin position="1"/>
        <end position="25"/>
    </location>
</feature>
<evidence type="ECO:0000256" key="1">
    <source>
        <dbReference type="SAM" id="SignalP"/>
    </source>
</evidence>
<keyword evidence="1" id="KW-0732">Signal</keyword>
<gene>
    <name evidence="2" type="ORF">DES32_2217</name>
</gene>
<proteinExistence type="predicted"/>
<dbReference type="AlphaFoldDB" id="A0A3D9YWU6"/>
<dbReference type="PANTHER" id="PTHR36302">
    <property type="entry name" value="BLR7088 PROTEIN"/>
    <property type="match status" value="1"/>
</dbReference>
<organism evidence="2 3">
    <name type="scientific">Methylovirgula ligni</name>
    <dbReference type="NCBI Taxonomy" id="569860"/>
    <lineage>
        <taxon>Bacteria</taxon>
        <taxon>Pseudomonadati</taxon>
        <taxon>Pseudomonadota</taxon>
        <taxon>Alphaproteobacteria</taxon>
        <taxon>Hyphomicrobiales</taxon>
        <taxon>Beijerinckiaceae</taxon>
        <taxon>Methylovirgula</taxon>
    </lineage>
</organism>
<evidence type="ECO:0008006" key="4">
    <source>
        <dbReference type="Google" id="ProtNLM"/>
    </source>
</evidence>
<keyword evidence="3" id="KW-1185">Reference proteome</keyword>
<evidence type="ECO:0000313" key="3">
    <source>
        <dbReference type="Proteomes" id="UP000256900"/>
    </source>
</evidence>